<evidence type="ECO:0000259" key="1">
    <source>
        <dbReference type="Pfam" id="PF00534"/>
    </source>
</evidence>
<dbReference type="InterPro" id="IPR050194">
    <property type="entry name" value="Glycosyltransferase_grp1"/>
</dbReference>
<dbReference type="InterPro" id="IPR001296">
    <property type="entry name" value="Glyco_trans_1"/>
</dbReference>
<dbReference type="Proteomes" id="UP000003678">
    <property type="component" value="Unassembled WGS sequence"/>
</dbReference>
<organism evidence="3 4">
    <name type="scientific">Brucella ceti str. Cudo</name>
    <dbReference type="NCBI Taxonomy" id="595497"/>
    <lineage>
        <taxon>Bacteria</taxon>
        <taxon>Pseudomonadati</taxon>
        <taxon>Pseudomonadota</taxon>
        <taxon>Alphaproteobacteria</taxon>
        <taxon>Hyphomicrobiales</taxon>
        <taxon>Brucellaceae</taxon>
        <taxon>Brucella/Ochrobactrum group</taxon>
        <taxon>Brucella</taxon>
    </lineage>
</organism>
<dbReference type="InterPro" id="IPR028098">
    <property type="entry name" value="Glyco_trans_4-like_N"/>
</dbReference>
<keyword evidence="3" id="KW-0808">Transferase</keyword>
<gene>
    <name evidence="3" type="ORF">BCETI_2000005</name>
</gene>
<evidence type="ECO:0000313" key="4">
    <source>
        <dbReference type="Proteomes" id="UP000003678"/>
    </source>
</evidence>
<dbReference type="CDD" id="cd03795">
    <property type="entry name" value="GT4_WfcD-like"/>
    <property type="match status" value="1"/>
</dbReference>
<evidence type="ECO:0000259" key="2">
    <source>
        <dbReference type="Pfam" id="PF13439"/>
    </source>
</evidence>
<dbReference type="GO" id="GO:0016757">
    <property type="term" value="F:glycosyltransferase activity"/>
    <property type="evidence" value="ECO:0007669"/>
    <property type="project" value="UniProtKB-KW"/>
</dbReference>
<dbReference type="Pfam" id="PF13439">
    <property type="entry name" value="Glyco_transf_4"/>
    <property type="match status" value="1"/>
</dbReference>
<evidence type="ECO:0000313" key="3">
    <source>
        <dbReference type="EMBL" id="EEH14928.1"/>
    </source>
</evidence>
<name>C0G4T3_9HYPH</name>
<dbReference type="PANTHER" id="PTHR45947:SF13">
    <property type="entry name" value="TRANSFERASE"/>
    <property type="match status" value="1"/>
</dbReference>
<protein>
    <submittedName>
        <fullName evidence="3">Mannosyltransferase C</fullName>
    </submittedName>
</protein>
<feature type="domain" description="Glycosyl transferase family 1" evidence="1">
    <location>
        <begin position="203"/>
        <end position="356"/>
    </location>
</feature>
<accession>C0G4T3</accession>
<dbReference type="Pfam" id="PF00534">
    <property type="entry name" value="Glycos_transf_1"/>
    <property type="match status" value="1"/>
</dbReference>
<comment type="caution">
    <text evidence="3">The sequence shown here is derived from an EMBL/GenBank/DDBJ whole genome shotgun (WGS) entry which is preliminary data.</text>
</comment>
<dbReference type="AlphaFoldDB" id="C0G4T3"/>
<dbReference type="EMBL" id="ACJD01000002">
    <property type="protein sequence ID" value="EEH14928.1"/>
    <property type="molecule type" value="Genomic_DNA"/>
</dbReference>
<feature type="domain" description="Glycosyltransferase subfamily 4-like N-terminal" evidence="2">
    <location>
        <begin position="26"/>
        <end position="184"/>
    </location>
</feature>
<dbReference type="SUPFAM" id="SSF53756">
    <property type="entry name" value="UDP-Glycosyltransferase/glycogen phosphorylase"/>
    <property type="match status" value="1"/>
</dbReference>
<sequence>MPMMPHLYWRNMRVLHFFKTYWPDTFGGIERTIHAIAKGVAEHGIASDVLSLSAKPEENTRNFDGHMAYKAKLDLEFASTGLSRDVFSRFRELSSQADVIHYHFPWPMSDIVQIGVRPDKPTIVTYHSDIVKQKLLLQFYRPLMNRFLGSVDRIVATSPNYLATSDVLQRFSDKTTVIPLGLDESDYSAADATTKARWRERFPRPFFLFVGVLRYYKGLRTLLAAARTSDIDIVIVGDGPMKPQLIAYANEHNLSHVHFAGALPDTDKTALLELSAGLIFPSHLRSEAFGLSLVEASMFGKPMISCEIGTGTSYVNLNGQTGIVVPPQNPEALSAAMRSIAHDTEQAKVFGMNARARYIEHFTADKMALEYAKNYTSLMQ</sequence>
<proteinExistence type="predicted"/>
<dbReference type="Gene3D" id="3.40.50.2000">
    <property type="entry name" value="Glycogen Phosphorylase B"/>
    <property type="match status" value="2"/>
</dbReference>
<keyword evidence="3" id="KW-0328">Glycosyltransferase</keyword>
<dbReference type="PANTHER" id="PTHR45947">
    <property type="entry name" value="SULFOQUINOVOSYL TRANSFERASE SQD2"/>
    <property type="match status" value="1"/>
</dbReference>
<reference evidence="3 4" key="1">
    <citation type="submission" date="2009-03" db="EMBL/GenBank/DDBJ databases">
        <authorList>
            <person name="Setubal J.C."/>
            <person name="Boyle S."/>
            <person name="Crasta O.R."/>
            <person name="Gillespie J.J."/>
            <person name="Kenyon R.W."/>
            <person name="Lu J."/>
            <person name="Mane S."/>
            <person name="Nagrani S."/>
            <person name="Shallom J.M."/>
            <person name="Shallom S."/>
            <person name="Shukla M."/>
            <person name="Snyder E.E."/>
            <person name="Sobral B.W."/>
            <person name="Wattam A.R."/>
            <person name="Will R."/>
            <person name="Williams K."/>
            <person name="Yoo H."/>
            <person name="Bruce D.H."/>
            <person name="Detter C."/>
            <person name="Munk C."/>
            <person name="Brettin T.S."/>
            <person name="Ficht T."/>
        </authorList>
    </citation>
    <scope>NUCLEOTIDE SEQUENCE [LARGE SCALE GENOMIC DNA]</scope>
    <source>
        <strain evidence="3 4">Cudo</strain>
    </source>
</reference>